<dbReference type="Pfam" id="PF23559">
    <property type="entry name" value="WHD_DRP"/>
    <property type="match status" value="1"/>
</dbReference>
<dbReference type="Gene3D" id="1.10.8.430">
    <property type="entry name" value="Helical domain of apoptotic protease-activating factors"/>
    <property type="match status" value="1"/>
</dbReference>
<evidence type="ECO:0000256" key="8">
    <source>
        <dbReference type="ARBA" id="ARBA00022821"/>
    </source>
</evidence>
<evidence type="ECO:0000256" key="7">
    <source>
        <dbReference type="ARBA" id="ARBA00022741"/>
    </source>
</evidence>
<feature type="transmembrane region" description="Helical" evidence="13">
    <location>
        <begin position="1201"/>
        <end position="1224"/>
    </location>
</feature>
<dbReference type="Gene3D" id="3.80.10.10">
    <property type="entry name" value="Ribonuclease Inhibitor"/>
    <property type="match status" value="4"/>
</dbReference>
<evidence type="ECO:0000256" key="4">
    <source>
        <dbReference type="ARBA" id="ARBA00022614"/>
    </source>
</evidence>
<name>A0A164TWP8_DAUCS</name>
<dbReference type="InterPro" id="IPR044739">
    <property type="entry name" value="NRT1/PTR"/>
</dbReference>
<dbReference type="SUPFAM" id="SSF52047">
    <property type="entry name" value="RNI-like"/>
    <property type="match status" value="1"/>
</dbReference>
<dbReference type="Gene3D" id="1.20.5.4130">
    <property type="match status" value="1"/>
</dbReference>
<feature type="transmembrane region" description="Helical" evidence="13">
    <location>
        <begin position="1244"/>
        <end position="1264"/>
    </location>
</feature>
<evidence type="ECO:0000256" key="11">
    <source>
        <dbReference type="ARBA" id="ARBA00023136"/>
    </source>
</evidence>
<dbReference type="InterPro" id="IPR036388">
    <property type="entry name" value="WH-like_DNA-bd_sf"/>
</dbReference>
<dbReference type="Pfam" id="PF25019">
    <property type="entry name" value="LRR_R13L1-DRL21"/>
    <property type="match status" value="2"/>
</dbReference>
<dbReference type="Gene3D" id="1.20.1250.20">
    <property type="entry name" value="MFS general substrate transporter like domains"/>
    <property type="match status" value="1"/>
</dbReference>
<gene>
    <name evidence="18" type="ORF">DCAR_025159</name>
</gene>
<feature type="transmembrane region" description="Helical" evidence="13">
    <location>
        <begin position="1515"/>
        <end position="1534"/>
    </location>
</feature>
<feature type="domain" description="NB-ARC" evidence="14">
    <location>
        <begin position="80"/>
        <end position="147"/>
    </location>
</feature>
<dbReference type="InterPro" id="IPR056789">
    <property type="entry name" value="LRR_R13L1-DRL21"/>
</dbReference>
<keyword evidence="8" id="KW-0611">Plant defense</keyword>
<comment type="similarity">
    <text evidence="12">Belongs to the major facilitator superfamily. Phosphate:H(+) symporter (TC 2.A.1.9) family.</text>
</comment>
<feature type="transmembrane region" description="Helical" evidence="13">
    <location>
        <begin position="1477"/>
        <end position="1494"/>
    </location>
</feature>
<organism evidence="18">
    <name type="scientific">Daucus carota subsp. sativus</name>
    <name type="common">Carrot</name>
    <dbReference type="NCBI Taxonomy" id="79200"/>
    <lineage>
        <taxon>Eukaryota</taxon>
        <taxon>Viridiplantae</taxon>
        <taxon>Streptophyta</taxon>
        <taxon>Embryophyta</taxon>
        <taxon>Tracheophyta</taxon>
        <taxon>Spermatophyta</taxon>
        <taxon>Magnoliopsida</taxon>
        <taxon>eudicotyledons</taxon>
        <taxon>Gunneridae</taxon>
        <taxon>Pentapetalae</taxon>
        <taxon>asterids</taxon>
        <taxon>campanulids</taxon>
        <taxon>Apiales</taxon>
        <taxon>Apiaceae</taxon>
        <taxon>Apioideae</taxon>
        <taxon>Scandiceae</taxon>
        <taxon>Daucinae</taxon>
        <taxon>Daucus</taxon>
        <taxon>Daucus sect. Daucus</taxon>
    </lineage>
</organism>
<evidence type="ECO:0000256" key="3">
    <source>
        <dbReference type="ARBA" id="ARBA00008894"/>
    </source>
</evidence>
<dbReference type="Pfam" id="PF00931">
    <property type="entry name" value="NB-ARC"/>
    <property type="match status" value="1"/>
</dbReference>
<feature type="domain" description="Disease resistance protein winged helix" evidence="16">
    <location>
        <begin position="230"/>
        <end position="301"/>
    </location>
</feature>
<evidence type="ECO:0000256" key="2">
    <source>
        <dbReference type="ARBA" id="ARBA00005982"/>
    </source>
</evidence>
<dbReference type="InterPro" id="IPR027417">
    <property type="entry name" value="P-loop_NTPase"/>
</dbReference>
<feature type="domain" description="R13L1/DRL21-like LRR repeat region" evidence="17">
    <location>
        <begin position="486"/>
        <end position="612"/>
    </location>
</feature>
<keyword evidence="7" id="KW-0547">Nucleotide-binding</keyword>
<feature type="transmembrane region" description="Helical" evidence="13">
    <location>
        <begin position="1439"/>
        <end position="1457"/>
    </location>
</feature>
<evidence type="ECO:0000259" key="16">
    <source>
        <dbReference type="Pfam" id="PF23559"/>
    </source>
</evidence>
<dbReference type="SUPFAM" id="SSF52058">
    <property type="entry name" value="L domain-like"/>
    <property type="match status" value="2"/>
</dbReference>
<dbReference type="PANTHER" id="PTHR11654">
    <property type="entry name" value="OLIGOPEPTIDE TRANSPORTER-RELATED"/>
    <property type="match status" value="1"/>
</dbReference>
<reference evidence="18" key="1">
    <citation type="journal article" date="2016" name="Nat. Genet.">
        <title>A high-quality carrot genome assembly provides new insights into carotenoid accumulation and asterid genome evolution.</title>
        <authorList>
            <person name="Iorizzo M."/>
            <person name="Ellison S."/>
            <person name="Senalik D."/>
            <person name="Zeng P."/>
            <person name="Satapoomin P."/>
            <person name="Huang J."/>
            <person name="Bowman M."/>
            <person name="Iovene M."/>
            <person name="Sanseverino W."/>
            <person name="Cavagnaro P."/>
            <person name="Yildiz M."/>
            <person name="Macko-Podgorni A."/>
            <person name="Moranska E."/>
            <person name="Grzebelus E."/>
            <person name="Grzebelus D."/>
            <person name="Ashrafi H."/>
            <person name="Zheng Z."/>
            <person name="Cheng S."/>
            <person name="Spooner D."/>
            <person name="Van Deynze A."/>
            <person name="Simon P."/>
        </authorList>
    </citation>
    <scope>NUCLEOTIDE SEQUENCE [LARGE SCALE GENOMIC DNA]</scope>
    <source>
        <tissue evidence="18">Leaf</tissue>
    </source>
</reference>
<evidence type="ECO:0000256" key="9">
    <source>
        <dbReference type="ARBA" id="ARBA00022840"/>
    </source>
</evidence>
<keyword evidence="10 13" id="KW-1133">Transmembrane helix</keyword>
<dbReference type="SUPFAM" id="SSF52540">
    <property type="entry name" value="P-loop containing nucleoside triphosphate hydrolases"/>
    <property type="match status" value="1"/>
</dbReference>
<evidence type="ECO:0000256" key="12">
    <source>
        <dbReference type="ARBA" id="ARBA00044504"/>
    </source>
</evidence>
<comment type="subcellular location">
    <subcellularLocation>
        <location evidence="1">Membrane</location>
        <topology evidence="1">Multi-pass membrane protein</topology>
    </subcellularLocation>
</comment>
<sequence length="2317" mass="262644">MAEATGADLAAGLVRKLVSLATNELIQAWKFHEDLDTLRERFELIGALLNEAHTQNLNMSTAQLWFNKLEQVALLWMNSNDVWDGKPEEWEKLRNSLLGVGGARGSNILITTRKQEVLDAMRCSDPYKVAKLSEEDSWELFKQRAFSDGGALQTEAFVALGKRMVERCSGLPLAVKTLGSLLYSKKTEQQWLHIQNSELWKSTSVLPSLRLSYDNLPNSSLKRCFAYCSIMPKDSDIYKDELIQVWMALGFLLEDSNVLMEVIGNEYFDILLSNSLLQDVERDEYGNITKCKMHDLVHDLALDVSSNISAIVKPSQDFNKVRKATQVRLEGFEDVKQNIFQEAHLDAVQALYAEADIFNSAEADIFNVLLPNLKHLRVLVLNSFCEEFPSSVTNLKCLKHLDISNARGQKTTVTLPYYITRLFSLQTLRISYYHELPEKVCNLINLRHLVIPNHRSRYVFVGIERLSHLQTLPYFVVNKDQNCLVEHLGGLKNLRGELQLHGLGDVANMEEASRAKLREKSNIEVLVLNWNKNIGAFREDGENKDDGVMKGLEPHPNLKELIIYCYMGKKFSSWITMMNNLVKILLVGCNRCTEFPSLGQLPKLKKINLQGMENLKVMGNYLLESLDSAATKTVTTMYPSLMTITLYRLEKLEEWTEEVMSTGSHDQSVFPKLESLEIMYCPRLSKIPNICFPALKELKITDLDSSVIVETMSKKHLELLNISNGGDSSSSSSSSCSNMDFMIEEMLKNNSLCLTSLRLIDCGGLKCPRPSNINLVEGSVGLKDIEIWKCPSSLLERVFAQTRSSTLDRLSLGPFSEDLDEFPWPFSSSCVVSFHSLKKLSLDGWKKVESIFGQLDNRLSSTFPALTELRINNFKGVKALSDSIAKLPSLETLLIFDCENLKTLPLFEKSHPLQLLETEGCPLLREKYMKGRPEWFRIQHIPQLVFVPGTRSRLEKMILGPFSDELNEFPWPSFSSVIWFPKLTSLTLFGRKKVRSILLDGELDDRLYSTFPALTLLYINDFEGVKSLPESLAKLPSLERLRIWNCNNLKSLPTFHESHSLQYLKIFQCRQRLSSINSSCTFNCVQIKHREMTMTMERVVEENGKTRGDDEYTKDGTVDLKGNPVLRSNTGRWRATSFIVGYEAFERMAFYGISTNLVLYLTRKLHEGTVKSSNNVTNWVGTVWLTPILGAYIADAHLGRYWTFIISAFIYLGGMSLLTLVVSLKSLRPPSCGDSITDVDCNKQASPFQVGIFYCALYIIALGTGGTKPNISTMGADQFDEFEPTEKTQKISFFNWWVFSIFFGTLFASTFLVYIQDHAGWGLGYGLPTIGLFLSILVFLAGSPYYRHQPASGSPLTKMARVLIATIRKWKLVVPDDPKELHELNLDEYSKPGKYRIEHSPLLRILDKAAVVDGRSPHWMLCTVTEVEETKQMVKMVPILLVSFLPSTLIAQGHTLFIKQGTTLVRSIGPHFSIPPASLVAFITIFMLITVVIYDKFLVPTLRSYTKNPRGIPMLQRMGIGLVMHVIIMIIASVCERKRLNVIEDHGITKKNQIVPLSIFILLPQYALMGVADTFWEVGRLEFFYDQAPKSMKSFGTAYYTTSLSMGNFLSSFILTTVSDFTKRDGHKGWIVTEIDRRMADAFVADLASGLVRKLISLATEKVIQAWNLSEDLLTLRERLESIDALLSDTYTKKLDMSSVQTWFSKLKAVAHVADVFMDQLAYEIIRQKVENHHRVRDFFVPSKNNILNRFKVANKIKTIHKSFDKISTVYFNSIQALYAQACVLGVVLPSLKQLRVLVLNSHYKELPSSMGNMKFLKHLDISSSVGFKSYKLPNYITKLYNLQTLRIWALNELPEKVCNLINLRHLVVQKKYAEELSTRYMFIGIQRLTCLQTLPHFVVSRKRNCLLSQSEGLKNLGGTLDLYGLSDVSNMEETSKAKLCEKSNIQCLPLDWSNNEDERKGKEYNNEDVIEGLRPHTYLKELSVVSFKGRKFASWITMMMNLVKITLKDCNNCDALPPLSHLPKLREIVIFGMHNLKVIGRDFCGGLASTSSGLSYRGSVKTVATMYPSLTTLVSTGDEDQISPLAMKTKIWCQYFQNLRELVITNLDSSKILETMSRKISSLVNLRLRSIRDRNGGSPSNVYYLIDELLETNSLSSKTLNLDNCPGLKFLTIGIVLEELEVSDCLNLTSINVVEGALKYLIIVRCPSLSELVSVPSTRSRLEKMILGPFSDELNEFPWPSFSSVILFPKLTSLTLYGWKKVRSILLNGELDDRLSSMFPALTLLYINDFEGVKLFQNHWQTFHLLSGYVFGIVII</sequence>
<feature type="transmembrane region" description="Helical" evidence="13">
    <location>
        <begin position="1554"/>
        <end position="1576"/>
    </location>
</feature>
<keyword evidence="6" id="KW-0677">Repeat</keyword>
<dbReference type="Pfam" id="PF00854">
    <property type="entry name" value="PTR2"/>
    <property type="match status" value="1"/>
</dbReference>
<dbReference type="InterPro" id="IPR036259">
    <property type="entry name" value="MFS_trans_sf"/>
</dbReference>
<keyword evidence="11 13" id="KW-0472">Membrane</keyword>
<feature type="transmembrane region" description="Helical" evidence="13">
    <location>
        <begin position="1294"/>
        <end position="1315"/>
    </location>
</feature>
<evidence type="ECO:0000259" key="14">
    <source>
        <dbReference type="Pfam" id="PF00931"/>
    </source>
</evidence>
<dbReference type="SUPFAM" id="SSF103473">
    <property type="entry name" value="MFS general substrate transporter"/>
    <property type="match status" value="1"/>
</dbReference>
<evidence type="ECO:0000256" key="10">
    <source>
        <dbReference type="ARBA" id="ARBA00022989"/>
    </source>
</evidence>
<comment type="similarity">
    <text evidence="2">Belongs to the major facilitator superfamily. Proton-dependent oligopeptide transporter (POT/PTR) (TC 2.A.17) family.</text>
</comment>
<dbReference type="InterPro" id="IPR042197">
    <property type="entry name" value="Apaf_helical"/>
</dbReference>
<dbReference type="Gene3D" id="1.10.10.10">
    <property type="entry name" value="Winged helix-like DNA-binding domain superfamily/Winged helix DNA-binding domain"/>
    <property type="match status" value="1"/>
</dbReference>
<keyword evidence="4" id="KW-0433">Leucine-rich repeat</keyword>
<accession>A0A164TWP8</accession>
<comment type="similarity">
    <text evidence="3">Belongs to the disease resistance NB-LRR family.</text>
</comment>
<feature type="domain" description="Disease resistance N-terminal" evidence="15">
    <location>
        <begin position="1649"/>
        <end position="1735"/>
    </location>
</feature>
<dbReference type="GO" id="GO:0051707">
    <property type="term" value="P:response to other organism"/>
    <property type="evidence" value="ECO:0007669"/>
    <property type="project" value="UniProtKB-ARBA"/>
</dbReference>
<dbReference type="InterPro" id="IPR032675">
    <property type="entry name" value="LRR_dom_sf"/>
</dbReference>
<dbReference type="EMBL" id="LNRQ01000007">
    <property type="protein sequence ID" value="KZM88084.1"/>
    <property type="molecule type" value="Genomic_DNA"/>
</dbReference>
<evidence type="ECO:0000313" key="18">
    <source>
        <dbReference type="EMBL" id="KZM88084.1"/>
    </source>
</evidence>
<dbReference type="CDD" id="cd17417">
    <property type="entry name" value="MFS_NPF5"/>
    <property type="match status" value="1"/>
</dbReference>
<evidence type="ECO:0000256" key="6">
    <source>
        <dbReference type="ARBA" id="ARBA00022737"/>
    </source>
</evidence>
<feature type="domain" description="R13L1/DRL21-like LRR repeat region" evidence="17">
    <location>
        <begin position="1912"/>
        <end position="2034"/>
    </location>
</feature>
<keyword evidence="5 13" id="KW-0812">Transmembrane</keyword>
<feature type="transmembrane region" description="Helical" evidence="13">
    <location>
        <begin position="1597"/>
        <end position="1615"/>
    </location>
</feature>
<dbReference type="InterPro" id="IPR041118">
    <property type="entry name" value="Rx_N"/>
</dbReference>
<dbReference type="FunFam" id="1.10.10.10:FF:000322">
    <property type="entry name" value="Probable disease resistance protein At1g63360"/>
    <property type="match status" value="1"/>
</dbReference>
<comment type="caution">
    <text evidence="18">The sequence shown here is derived from an EMBL/GenBank/DDBJ whole genome shotgun (WGS) entry which is preliminary data.</text>
</comment>
<dbReference type="GO" id="GO:0005524">
    <property type="term" value="F:ATP binding"/>
    <property type="evidence" value="ECO:0007669"/>
    <property type="project" value="UniProtKB-KW"/>
</dbReference>
<evidence type="ECO:0000256" key="5">
    <source>
        <dbReference type="ARBA" id="ARBA00022692"/>
    </source>
</evidence>
<dbReference type="GO" id="GO:0043531">
    <property type="term" value="F:ADP binding"/>
    <property type="evidence" value="ECO:0007669"/>
    <property type="project" value="InterPro"/>
</dbReference>
<evidence type="ECO:0000256" key="1">
    <source>
        <dbReference type="ARBA" id="ARBA00004141"/>
    </source>
</evidence>
<keyword evidence="9" id="KW-0067">ATP-binding</keyword>
<dbReference type="Pfam" id="PF18052">
    <property type="entry name" value="Rx_N"/>
    <property type="match status" value="1"/>
</dbReference>
<dbReference type="InterPro" id="IPR058922">
    <property type="entry name" value="WHD_DRP"/>
</dbReference>
<evidence type="ECO:0000259" key="17">
    <source>
        <dbReference type="Pfam" id="PF25019"/>
    </source>
</evidence>
<protein>
    <submittedName>
        <fullName evidence="18">Uncharacterized protein</fullName>
    </submittedName>
</protein>
<dbReference type="InterPro" id="IPR002182">
    <property type="entry name" value="NB-ARC"/>
</dbReference>
<evidence type="ECO:0000256" key="13">
    <source>
        <dbReference type="SAM" id="Phobius"/>
    </source>
</evidence>
<dbReference type="GO" id="GO:0071916">
    <property type="term" value="F:dipeptide transmembrane transporter activity"/>
    <property type="evidence" value="ECO:0007669"/>
    <property type="project" value="InterPro"/>
</dbReference>
<dbReference type="InterPro" id="IPR000109">
    <property type="entry name" value="POT_fam"/>
</dbReference>
<evidence type="ECO:0000259" key="15">
    <source>
        <dbReference type="Pfam" id="PF18052"/>
    </source>
</evidence>
<dbReference type="Gramene" id="KZM88084">
    <property type="protein sequence ID" value="KZM88084"/>
    <property type="gene ID" value="DCAR_025159"/>
</dbReference>
<proteinExistence type="inferred from homology"/>
<dbReference type="GO" id="GO:0006952">
    <property type="term" value="P:defense response"/>
    <property type="evidence" value="ECO:0007669"/>
    <property type="project" value="UniProtKB-KW"/>
</dbReference>
<dbReference type="GO" id="GO:0042937">
    <property type="term" value="F:tripeptide transmembrane transporter activity"/>
    <property type="evidence" value="ECO:0007669"/>
    <property type="project" value="InterPro"/>
</dbReference>
<feature type="transmembrane region" description="Helical" evidence="13">
    <location>
        <begin position="1321"/>
        <end position="1342"/>
    </location>
</feature>
<dbReference type="GO" id="GO:0016020">
    <property type="term" value="C:membrane"/>
    <property type="evidence" value="ECO:0007669"/>
    <property type="project" value="UniProtKB-SubCell"/>
</dbReference>